<keyword evidence="15" id="KW-1185">Reference proteome</keyword>
<evidence type="ECO:0000256" key="2">
    <source>
        <dbReference type="ARBA" id="ARBA00006920"/>
    </source>
</evidence>
<evidence type="ECO:0000313" key="15">
    <source>
        <dbReference type="Proteomes" id="UP000053398"/>
    </source>
</evidence>
<dbReference type="PANTHER" id="PTHR31462">
    <property type="entry name" value="ENDOSOMAL/LYSOSOMAL POTASSIUM CHANNEL TMEM175"/>
    <property type="match status" value="1"/>
</dbReference>
<dbReference type="InterPro" id="IPR010617">
    <property type="entry name" value="TMEM175-like"/>
</dbReference>
<reference evidence="14 15" key="1">
    <citation type="submission" date="2015-10" db="EMBL/GenBank/DDBJ databases">
        <title>Draft genome sequence of Streptomyces corchorusii DSM 40340, type strain for the species Streptomyces corchorusii.</title>
        <authorList>
            <person name="Ruckert C."/>
            <person name="Winkler A."/>
            <person name="Kalinowski J."/>
            <person name="Kampfer P."/>
            <person name="Glaeser S."/>
        </authorList>
    </citation>
    <scope>NUCLEOTIDE SEQUENCE [LARGE SCALE GENOMIC DNA]</scope>
    <source>
        <strain evidence="14 15">DSM 40340</strain>
    </source>
</reference>
<protein>
    <recommendedName>
        <fullName evidence="16">DUF1211 domain-containing membrane protein</fullName>
    </recommendedName>
</protein>
<keyword evidence="5 13" id="KW-0812">Transmembrane</keyword>
<keyword evidence="6" id="KW-0631">Potassium channel</keyword>
<evidence type="ECO:0000256" key="10">
    <source>
        <dbReference type="ARBA" id="ARBA00023136"/>
    </source>
</evidence>
<keyword evidence="7" id="KW-0630">Potassium</keyword>
<comment type="similarity">
    <text evidence="2">Belongs to the TMEM175 family.</text>
</comment>
<evidence type="ECO:0000256" key="3">
    <source>
        <dbReference type="ARBA" id="ARBA00022448"/>
    </source>
</evidence>
<evidence type="ECO:0000256" key="9">
    <source>
        <dbReference type="ARBA" id="ARBA00023065"/>
    </source>
</evidence>
<name>A0A101Q4F9_STRCK</name>
<evidence type="ECO:0000256" key="13">
    <source>
        <dbReference type="SAM" id="Phobius"/>
    </source>
</evidence>
<sequence length="214" mass="22899">MSRARLRGFSRSDTTRAEAFSDGVLAIAVTLLALGLSDPPHRPGGLGHALLAQWPAYLGYLASFGYVSVIWLNHHQAFVRVRVMDRGLHAANLLLLFSTAALSFPTAVVADALQADPDGSDARVAVALYAGLAAVMCLSWVAFYHQLARHPELLTPEVESTYVRHGRLRSWAGALAYSAAGLLGVVVAPLVAVAVFVVLPVFYFVTSDGFPEGR</sequence>
<dbReference type="EMBL" id="LMWP01000026">
    <property type="protein sequence ID" value="KUN23122.1"/>
    <property type="molecule type" value="Genomic_DNA"/>
</dbReference>
<dbReference type="RefSeq" id="WP_014670970.1">
    <property type="nucleotide sequence ID" value="NZ_KQ948359.1"/>
</dbReference>
<keyword evidence="9" id="KW-0406">Ion transport</keyword>
<keyword evidence="4" id="KW-0633">Potassium transport</keyword>
<evidence type="ECO:0000256" key="1">
    <source>
        <dbReference type="ARBA" id="ARBA00004141"/>
    </source>
</evidence>
<dbReference type="Pfam" id="PF06736">
    <property type="entry name" value="TMEM175"/>
    <property type="match status" value="1"/>
</dbReference>
<evidence type="ECO:0000256" key="11">
    <source>
        <dbReference type="ARBA" id="ARBA00023303"/>
    </source>
</evidence>
<dbReference type="GO" id="GO:0016020">
    <property type="term" value="C:membrane"/>
    <property type="evidence" value="ECO:0007669"/>
    <property type="project" value="UniProtKB-SubCell"/>
</dbReference>
<comment type="caution">
    <text evidence="14">The sequence shown here is derived from an EMBL/GenBank/DDBJ whole genome shotgun (WGS) entry which is preliminary data.</text>
</comment>
<organism evidence="14 15">
    <name type="scientific">Streptomyces corchorusii</name>
    <name type="common">Streptomyces chibaensis</name>
    <dbReference type="NCBI Taxonomy" id="1903"/>
    <lineage>
        <taxon>Bacteria</taxon>
        <taxon>Bacillati</taxon>
        <taxon>Actinomycetota</taxon>
        <taxon>Actinomycetes</taxon>
        <taxon>Kitasatosporales</taxon>
        <taxon>Streptomycetaceae</taxon>
        <taxon>Streptomyces</taxon>
    </lineage>
</organism>
<proteinExistence type="inferred from homology"/>
<comment type="catalytic activity">
    <reaction evidence="12">
        <text>K(+)(in) = K(+)(out)</text>
        <dbReference type="Rhea" id="RHEA:29463"/>
        <dbReference type="ChEBI" id="CHEBI:29103"/>
    </reaction>
</comment>
<feature type="transmembrane region" description="Helical" evidence="13">
    <location>
        <begin position="125"/>
        <end position="144"/>
    </location>
</feature>
<feature type="transmembrane region" description="Helical" evidence="13">
    <location>
        <begin position="20"/>
        <end position="37"/>
    </location>
</feature>
<dbReference type="GO" id="GO:0005267">
    <property type="term" value="F:potassium channel activity"/>
    <property type="evidence" value="ECO:0007669"/>
    <property type="project" value="UniProtKB-KW"/>
</dbReference>
<dbReference type="Proteomes" id="UP000053398">
    <property type="component" value="Unassembled WGS sequence"/>
</dbReference>
<evidence type="ECO:0000313" key="14">
    <source>
        <dbReference type="EMBL" id="KUN23122.1"/>
    </source>
</evidence>
<accession>A0A101Q4F9</accession>
<evidence type="ECO:0000256" key="5">
    <source>
        <dbReference type="ARBA" id="ARBA00022692"/>
    </source>
</evidence>
<dbReference type="GO" id="GO:0015252">
    <property type="term" value="F:proton channel activity"/>
    <property type="evidence" value="ECO:0007669"/>
    <property type="project" value="InterPro"/>
</dbReference>
<evidence type="ECO:0000256" key="7">
    <source>
        <dbReference type="ARBA" id="ARBA00022958"/>
    </source>
</evidence>
<dbReference type="AlphaFoldDB" id="A0A101Q4F9"/>
<feature type="transmembrane region" description="Helical" evidence="13">
    <location>
        <begin position="57"/>
        <end position="73"/>
    </location>
</feature>
<feature type="transmembrane region" description="Helical" evidence="13">
    <location>
        <begin position="93"/>
        <end position="113"/>
    </location>
</feature>
<keyword evidence="8 13" id="KW-1133">Transmembrane helix</keyword>
<evidence type="ECO:0008006" key="16">
    <source>
        <dbReference type="Google" id="ProtNLM"/>
    </source>
</evidence>
<dbReference type="PANTHER" id="PTHR31462:SF5">
    <property type="entry name" value="ENDOSOMAL_LYSOSOMAL PROTON CHANNEL TMEM175"/>
    <property type="match status" value="1"/>
</dbReference>
<keyword evidence="3" id="KW-0813">Transport</keyword>
<gene>
    <name evidence="14" type="ORF">AQJ11_24495</name>
</gene>
<keyword evidence="10 13" id="KW-0472">Membrane</keyword>
<evidence type="ECO:0000256" key="12">
    <source>
        <dbReference type="ARBA" id="ARBA00034430"/>
    </source>
</evidence>
<keyword evidence="11" id="KW-0407">Ion channel</keyword>
<evidence type="ECO:0000256" key="8">
    <source>
        <dbReference type="ARBA" id="ARBA00022989"/>
    </source>
</evidence>
<feature type="transmembrane region" description="Helical" evidence="13">
    <location>
        <begin position="174"/>
        <end position="205"/>
    </location>
</feature>
<evidence type="ECO:0000256" key="6">
    <source>
        <dbReference type="ARBA" id="ARBA00022826"/>
    </source>
</evidence>
<evidence type="ECO:0000256" key="4">
    <source>
        <dbReference type="ARBA" id="ARBA00022538"/>
    </source>
</evidence>
<comment type="subcellular location">
    <subcellularLocation>
        <location evidence="1">Membrane</location>
        <topology evidence="1">Multi-pass membrane protein</topology>
    </subcellularLocation>
</comment>